<evidence type="ECO:0000256" key="9">
    <source>
        <dbReference type="ARBA" id="ARBA00023136"/>
    </source>
</evidence>
<dbReference type="HAMAP" id="MF_01810">
    <property type="entry name" value="YidC_type1"/>
    <property type="match status" value="1"/>
</dbReference>
<dbReference type="CDD" id="cd19961">
    <property type="entry name" value="EcYidC-like_peri"/>
    <property type="match status" value="1"/>
</dbReference>
<evidence type="ECO:0000256" key="1">
    <source>
        <dbReference type="ARBA" id="ARBA00004429"/>
    </source>
</evidence>
<evidence type="ECO:0000256" key="3">
    <source>
        <dbReference type="ARBA" id="ARBA00015325"/>
    </source>
</evidence>
<keyword evidence="5 13" id="KW-1003">Cell membrane</keyword>
<feature type="transmembrane region" description="Helical" evidence="13">
    <location>
        <begin position="495"/>
        <end position="520"/>
    </location>
</feature>
<dbReference type="Proteomes" id="UP000509549">
    <property type="component" value="Chromosome"/>
</dbReference>
<evidence type="ECO:0000259" key="14">
    <source>
        <dbReference type="Pfam" id="PF02096"/>
    </source>
</evidence>
<dbReference type="InterPro" id="IPR047196">
    <property type="entry name" value="YidC_ALB_C"/>
</dbReference>
<accession>A0A6J5JXL5</accession>
<dbReference type="InterPro" id="IPR038221">
    <property type="entry name" value="YidC_periplasmic_sf"/>
</dbReference>
<dbReference type="InterPro" id="IPR001708">
    <property type="entry name" value="YidC/ALB3/OXA1/COX18"/>
</dbReference>
<evidence type="ECO:0000256" key="10">
    <source>
        <dbReference type="ARBA" id="ARBA00023186"/>
    </source>
</evidence>
<dbReference type="GO" id="GO:0015031">
    <property type="term" value="P:protein transport"/>
    <property type="evidence" value="ECO:0007669"/>
    <property type="project" value="UniProtKB-KW"/>
</dbReference>
<comment type="subunit">
    <text evidence="13">Interacts with the Sec translocase complex via SecD. Specifically interacts with transmembrane segments of nascent integral membrane proteins during membrane integration.</text>
</comment>
<dbReference type="KEGG" id="acil:ESZ_00042"/>
<evidence type="ECO:0000256" key="8">
    <source>
        <dbReference type="ARBA" id="ARBA00022989"/>
    </source>
</evidence>
<dbReference type="PANTHER" id="PTHR12428">
    <property type="entry name" value="OXA1"/>
    <property type="match status" value="1"/>
</dbReference>
<evidence type="ECO:0000256" key="13">
    <source>
        <dbReference type="HAMAP-Rule" id="MF_01810"/>
    </source>
</evidence>
<evidence type="ECO:0000256" key="2">
    <source>
        <dbReference type="ARBA" id="ARBA00010527"/>
    </source>
</evidence>
<evidence type="ECO:0000256" key="12">
    <source>
        <dbReference type="ARBA" id="ARBA00033342"/>
    </source>
</evidence>
<gene>
    <name evidence="13 16" type="primary">yidC</name>
    <name evidence="16" type="ORF">ESZ_00042</name>
</gene>
<dbReference type="GO" id="GO:0051205">
    <property type="term" value="P:protein insertion into membrane"/>
    <property type="evidence" value="ECO:0007669"/>
    <property type="project" value="TreeGrafter"/>
</dbReference>
<evidence type="ECO:0000313" key="16">
    <source>
        <dbReference type="EMBL" id="CAB3976262.1"/>
    </source>
</evidence>
<dbReference type="RefSeq" id="WP_176604798.1">
    <property type="nucleotide sequence ID" value="NZ_LR794158.1"/>
</dbReference>
<feature type="transmembrane region" description="Helical" evidence="13">
    <location>
        <begin position="421"/>
        <end position="442"/>
    </location>
</feature>
<dbReference type="InterPro" id="IPR019998">
    <property type="entry name" value="Membr_insert_YidC"/>
</dbReference>
<comment type="subcellular location">
    <subcellularLocation>
        <location evidence="1">Cell inner membrane</location>
        <topology evidence="1">Multi-pass membrane protein</topology>
    </subcellularLocation>
    <subcellularLocation>
        <location evidence="13">Cell membrane</location>
        <topology evidence="13">Multi-pass membrane protein</topology>
    </subcellularLocation>
</comment>
<keyword evidence="6 13" id="KW-0812">Transmembrane</keyword>
<protein>
    <recommendedName>
        <fullName evidence="3 13">Membrane protein insertase YidC</fullName>
    </recommendedName>
    <alternativeName>
        <fullName evidence="12 13">Foldase YidC</fullName>
    </alternativeName>
    <alternativeName>
        <fullName evidence="11 13">Membrane integrase YidC</fullName>
    </alternativeName>
    <alternativeName>
        <fullName evidence="13">Membrane protein YidC</fullName>
    </alternativeName>
</protein>
<reference evidence="16 17" key="1">
    <citation type="submission" date="2020-04" db="EMBL/GenBank/DDBJ databases">
        <authorList>
            <person name="Graf S J."/>
        </authorList>
    </citation>
    <scope>NUCLEOTIDE SEQUENCE [LARGE SCALE GENOMIC DNA]</scope>
    <source>
        <strain evidence="16">1</strain>
    </source>
</reference>
<feature type="domain" description="Membrane insertase YidC/Oxa/ALB C-terminal" evidence="14">
    <location>
        <begin position="356"/>
        <end position="533"/>
    </location>
</feature>
<keyword evidence="17" id="KW-1185">Reference proteome</keyword>
<dbReference type="PRINTS" id="PR00701">
    <property type="entry name" value="60KDINNERMP"/>
</dbReference>
<feature type="transmembrane region" description="Helical" evidence="13">
    <location>
        <begin position="356"/>
        <end position="379"/>
    </location>
</feature>
<keyword evidence="10 13" id="KW-0143">Chaperone</keyword>
<feature type="transmembrane region" description="Helical" evidence="13">
    <location>
        <begin position="332"/>
        <end position="350"/>
    </location>
</feature>
<evidence type="ECO:0000256" key="7">
    <source>
        <dbReference type="ARBA" id="ARBA00022927"/>
    </source>
</evidence>
<organism evidence="16 17">
    <name type="scientific">Candidatus Azoamicus ciliaticola</name>
    <dbReference type="NCBI Taxonomy" id="2652803"/>
    <lineage>
        <taxon>Bacteria</taxon>
        <taxon>Pseudomonadati</taxon>
        <taxon>Pseudomonadota</taxon>
        <taxon>Gammaproteobacteria</taxon>
        <taxon>Candidatus Azoamicaceae</taxon>
        <taxon>Candidatus Azoamicus</taxon>
    </lineage>
</organism>
<name>A0A6J5JXL5_9GAMM</name>
<comment type="similarity">
    <text evidence="2 13">Belongs to the OXA1/ALB3/YidC family. Type 1 subfamily.</text>
</comment>
<dbReference type="Pfam" id="PF14849">
    <property type="entry name" value="YidC_periplas"/>
    <property type="match status" value="1"/>
</dbReference>
<dbReference type="NCBIfam" id="NF002352">
    <property type="entry name" value="PRK01318.1-3"/>
    <property type="match status" value="1"/>
</dbReference>
<dbReference type="CDD" id="cd20070">
    <property type="entry name" value="5TM_YidC_Alb3"/>
    <property type="match status" value="1"/>
</dbReference>
<dbReference type="PRINTS" id="PR01900">
    <property type="entry name" value="YIDCPROTEIN"/>
</dbReference>
<keyword evidence="9 13" id="KW-0472">Membrane</keyword>
<dbReference type="GO" id="GO:0005886">
    <property type="term" value="C:plasma membrane"/>
    <property type="evidence" value="ECO:0007669"/>
    <property type="project" value="UniProtKB-SubCell"/>
</dbReference>
<evidence type="ECO:0000256" key="5">
    <source>
        <dbReference type="ARBA" id="ARBA00022475"/>
    </source>
</evidence>
<keyword evidence="4 13" id="KW-0813">Transport</keyword>
<evidence type="ECO:0000259" key="15">
    <source>
        <dbReference type="Pfam" id="PF14849"/>
    </source>
</evidence>
<keyword evidence="8 13" id="KW-1133">Transmembrane helix</keyword>
<dbReference type="AlphaFoldDB" id="A0A6J5JXL5"/>
<dbReference type="EMBL" id="LR794158">
    <property type="protein sequence ID" value="CAB3976262.1"/>
    <property type="molecule type" value="Genomic_DNA"/>
</dbReference>
<feature type="transmembrane region" description="Helical" evidence="13">
    <location>
        <begin position="6"/>
        <end position="24"/>
    </location>
</feature>
<evidence type="ECO:0000256" key="4">
    <source>
        <dbReference type="ARBA" id="ARBA00022448"/>
    </source>
</evidence>
<evidence type="ECO:0000256" key="11">
    <source>
        <dbReference type="ARBA" id="ARBA00033245"/>
    </source>
</evidence>
<dbReference type="InterPro" id="IPR028053">
    <property type="entry name" value="Membr_insert_YidC_N"/>
</dbReference>
<dbReference type="Gene3D" id="2.70.98.90">
    <property type="match status" value="1"/>
</dbReference>
<keyword evidence="7 13" id="KW-0653">Protein transport</keyword>
<sequence length="537" mass="62715">MIKNIKYILWFFLFFLFFILFNAWKNEKKIVDNLDLSYAETNLNNVKSDGDIIFSQSFKEYDNTNEELINISTSLVDVKINPLTGDFSNLVLKKYLNDINGENGVVVLDKTDERFYYGQSGVISNQFYDKPVFDKKFLSNFSYEVKDDSSNVFVILKYEVGENIFLYKVYTFRSYSYEIGVDFYIQNNSSSDVFFKHYGLLRYKKDKTSSGILDSGIRSYEGGAVYTDSKPYKKISFDELKEKNFSYTGVGGWIAFLERYFISAWIPDKDNEYIYIAEKVLDKIYSFKYLSFSDLKVNSNECSHVYTTLFVGPKSNSFINNLSKGLELSIDYGIFWPIASPIFFLLSYIFSFIGNWGFSIVLITLIIKLMFFNLSSISYRSMGNMKKLQPRLELLKEQYKDDKTQFGNAVMNLYKKENVNPLSGCLPVLVQVPVFISLYYVLLESIELRHAPFLFWINDLSSKDIYYILPVFMSLTMFIQQKMNPPIQDQFQAKVMMFLPVVFLFLFLQFPSGLILYWIVNNVLSILQQYVIVKNIL</sequence>
<dbReference type="NCBIfam" id="TIGR03593">
    <property type="entry name" value="yidC_nterm"/>
    <property type="match status" value="1"/>
</dbReference>
<dbReference type="PANTHER" id="PTHR12428:SF65">
    <property type="entry name" value="CYTOCHROME C OXIDASE ASSEMBLY PROTEIN COX18, MITOCHONDRIAL"/>
    <property type="match status" value="1"/>
</dbReference>
<dbReference type="NCBIfam" id="TIGR03592">
    <property type="entry name" value="yidC_oxa1_cterm"/>
    <property type="match status" value="1"/>
</dbReference>
<dbReference type="Pfam" id="PF02096">
    <property type="entry name" value="60KD_IMP"/>
    <property type="match status" value="1"/>
</dbReference>
<evidence type="ECO:0000313" key="17">
    <source>
        <dbReference type="Proteomes" id="UP000509549"/>
    </source>
</evidence>
<dbReference type="GO" id="GO:0032977">
    <property type="term" value="F:membrane insertase activity"/>
    <property type="evidence" value="ECO:0007669"/>
    <property type="project" value="InterPro"/>
</dbReference>
<feature type="domain" description="Membrane insertase YidC N-terminal" evidence="15">
    <location>
        <begin position="69"/>
        <end position="345"/>
    </location>
</feature>
<comment type="function">
    <text evidence="13">Required for the insertion and/or proper folding and/or complex formation of integral membrane proteins into the membrane. Involved in integration of membrane proteins that insert both dependently and independently of the Sec translocase complex, as well as at least some lipoproteins. Aids folding of multispanning membrane proteins.</text>
</comment>
<proteinExistence type="inferred from homology"/>
<evidence type="ECO:0000256" key="6">
    <source>
        <dbReference type="ARBA" id="ARBA00022692"/>
    </source>
</evidence>
<dbReference type="InterPro" id="IPR028055">
    <property type="entry name" value="YidC/Oxa/ALB_C"/>
</dbReference>
<feature type="transmembrane region" description="Helical" evidence="13">
    <location>
        <begin position="465"/>
        <end position="483"/>
    </location>
</feature>